<name>A0A483KMC6_9ENTR</name>
<accession>A0A483KMC6</accession>
<gene>
    <name evidence="1" type="ORF">ETE84_04895</name>
</gene>
<dbReference type="AlphaFoldDB" id="A0A483KMC6"/>
<dbReference type="RefSeq" id="WP_032428974.1">
    <property type="nucleotide sequence ID" value="NZ_CAAGXM010000003.1"/>
</dbReference>
<comment type="caution">
    <text evidence="1">The sequence shown here is derived from an EMBL/GenBank/DDBJ whole genome shotgun (WGS) entry which is preliminary data.</text>
</comment>
<evidence type="ECO:0000313" key="1">
    <source>
        <dbReference type="EMBL" id="TCX64811.1"/>
    </source>
</evidence>
<protein>
    <submittedName>
        <fullName evidence="1">Uncharacterized protein</fullName>
    </submittedName>
</protein>
<dbReference type="EMBL" id="SDCO01000002">
    <property type="protein sequence ID" value="TCX64811.1"/>
    <property type="molecule type" value="Genomic_DNA"/>
</dbReference>
<reference evidence="1" key="1">
    <citation type="submission" date="2019-01" db="EMBL/GenBank/DDBJ databases">
        <authorList>
            <person name="Lista F."/>
            <person name="Anselmo A."/>
        </authorList>
    </citation>
    <scope>NUCLEOTIDE SEQUENCE</scope>
    <source>
        <strain evidence="1">8S</strain>
    </source>
</reference>
<sequence>MIKVETMFQKGEMVSILGVCEGLKSMKYQRKRGGEYYYQGNDFAGIFYSKVQIDNRGRQAPPDMD</sequence>
<organism evidence="1">
    <name type="scientific">Klebsiella quasipneumoniae</name>
    <dbReference type="NCBI Taxonomy" id="1463165"/>
    <lineage>
        <taxon>Bacteria</taxon>
        <taxon>Pseudomonadati</taxon>
        <taxon>Pseudomonadota</taxon>
        <taxon>Gammaproteobacteria</taxon>
        <taxon>Enterobacterales</taxon>
        <taxon>Enterobacteriaceae</taxon>
        <taxon>Klebsiella/Raoultella group</taxon>
        <taxon>Klebsiella</taxon>
        <taxon>Klebsiella pneumoniae complex</taxon>
    </lineage>
</organism>
<proteinExistence type="predicted"/>